<evidence type="ECO:0000256" key="5">
    <source>
        <dbReference type="HAMAP-Rule" id="MF_00340"/>
    </source>
</evidence>
<sequence length="67" mass="7494">MGVPNKKVTRKTISQRQSTQKLNCPEVAKCSNCSKLIPPHTVCPYCGFYKGKKAIIIKEKKEKEGAK</sequence>
<dbReference type="InterPro" id="IPR002677">
    <property type="entry name" value="Ribosomal_bL32"/>
</dbReference>
<dbReference type="InterPro" id="IPR044957">
    <property type="entry name" value="Ribosomal_bL32_bact"/>
</dbReference>
<dbReference type="Proteomes" id="UP000811545">
    <property type="component" value="Unassembled WGS sequence"/>
</dbReference>
<comment type="similarity">
    <text evidence="1 5">Belongs to the bacterial ribosomal protein bL32 family.</text>
</comment>
<evidence type="ECO:0000256" key="4">
    <source>
        <dbReference type="ARBA" id="ARBA00035178"/>
    </source>
</evidence>
<comment type="caution">
    <text evidence="7">The sequence shown here is derived from an EMBL/GenBank/DDBJ whole genome shotgun (WGS) entry which is preliminary data.</text>
</comment>
<evidence type="ECO:0000256" key="2">
    <source>
        <dbReference type="ARBA" id="ARBA00022980"/>
    </source>
</evidence>
<gene>
    <name evidence="5 7" type="primary">rpmF</name>
    <name evidence="7" type="ORF">DDT42_00315</name>
</gene>
<dbReference type="PANTHER" id="PTHR35534">
    <property type="entry name" value="50S RIBOSOMAL PROTEIN L32"/>
    <property type="match status" value="1"/>
</dbReference>
<dbReference type="NCBIfam" id="TIGR01031">
    <property type="entry name" value="rpmF_bact"/>
    <property type="match status" value="1"/>
</dbReference>
<dbReference type="InterPro" id="IPR011332">
    <property type="entry name" value="Ribosomal_zn-bd"/>
</dbReference>
<evidence type="ECO:0000256" key="6">
    <source>
        <dbReference type="SAM" id="MobiDB-lite"/>
    </source>
</evidence>
<dbReference type="GO" id="GO:0003735">
    <property type="term" value="F:structural constituent of ribosome"/>
    <property type="evidence" value="ECO:0007669"/>
    <property type="project" value="InterPro"/>
</dbReference>
<keyword evidence="2 5" id="KW-0689">Ribosomal protein</keyword>
<dbReference type="SUPFAM" id="SSF57829">
    <property type="entry name" value="Zn-binding ribosomal proteins"/>
    <property type="match status" value="1"/>
</dbReference>
<evidence type="ECO:0000313" key="7">
    <source>
        <dbReference type="EMBL" id="MBT9144474.1"/>
    </source>
</evidence>
<dbReference type="HAMAP" id="MF_00340">
    <property type="entry name" value="Ribosomal_bL32"/>
    <property type="match status" value="1"/>
</dbReference>
<dbReference type="PANTHER" id="PTHR35534:SF1">
    <property type="entry name" value="LARGE RIBOSOMAL SUBUNIT PROTEIN BL32"/>
    <property type="match status" value="1"/>
</dbReference>
<name>A0A9E2BJY4_PSYF1</name>
<dbReference type="Pfam" id="PF01783">
    <property type="entry name" value="Ribosomal_L32p"/>
    <property type="match status" value="1"/>
</dbReference>
<organism evidence="7 8">
    <name type="scientific">Psychracetigena formicireducens</name>
    <dbReference type="NCBI Taxonomy" id="2986056"/>
    <lineage>
        <taxon>Bacteria</taxon>
        <taxon>Bacillati</taxon>
        <taxon>Candidatus Lithacetigenota</taxon>
        <taxon>Candidatus Psychracetigena</taxon>
    </lineage>
</organism>
<feature type="region of interest" description="Disordered" evidence="6">
    <location>
        <begin position="1"/>
        <end position="20"/>
    </location>
</feature>
<reference evidence="7 8" key="1">
    <citation type="journal article" date="2021" name="bioRxiv">
        <title>Unique metabolic strategies in Hadean analogues reveal hints for primordial physiology.</title>
        <authorList>
            <person name="Nobu M.K."/>
            <person name="Nakai R."/>
            <person name="Tamazawa S."/>
            <person name="Mori H."/>
            <person name="Toyoda A."/>
            <person name="Ijiri A."/>
            <person name="Suzuki S."/>
            <person name="Kurokawa K."/>
            <person name="Kamagata Y."/>
            <person name="Tamaki H."/>
        </authorList>
    </citation>
    <scope>NUCLEOTIDE SEQUENCE [LARGE SCALE GENOMIC DNA]</scope>
    <source>
        <strain evidence="7">BS525</strain>
    </source>
</reference>
<dbReference type="EMBL" id="QLTW01000009">
    <property type="protein sequence ID" value="MBT9144474.1"/>
    <property type="molecule type" value="Genomic_DNA"/>
</dbReference>
<proteinExistence type="inferred from homology"/>
<dbReference type="GO" id="GO:0006412">
    <property type="term" value="P:translation"/>
    <property type="evidence" value="ECO:0007669"/>
    <property type="project" value="UniProtKB-UniRule"/>
</dbReference>
<evidence type="ECO:0000313" key="8">
    <source>
        <dbReference type="Proteomes" id="UP000811545"/>
    </source>
</evidence>
<keyword evidence="3 5" id="KW-0687">Ribonucleoprotein</keyword>
<evidence type="ECO:0000256" key="1">
    <source>
        <dbReference type="ARBA" id="ARBA00008560"/>
    </source>
</evidence>
<feature type="compositionally biased region" description="Polar residues" evidence="6">
    <location>
        <begin position="11"/>
        <end position="20"/>
    </location>
</feature>
<accession>A0A9E2BJY4</accession>
<dbReference type="AlphaFoldDB" id="A0A9E2BJY4"/>
<protein>
    <recommendedName>
        <fullName evidence="4 5">Large ribosomal subunit protein bL32</fullName>
    </recommendedName>
</protein>
<dbReference type="GO" id="GO:0015934">
    <property type="term" value="C:large ribosomal subunit"/>
    <property type="evidence" value="ECO:0007669"/>
    <property type="project" value="InterPro"/>
</dbReference>
<evidence type="ECO:0000256" key="3">
    <source>
        <dbReference type="ARBA" id="ARBA00023274"/>
    </source>
</evidence>